<evidence type="ECO:0000256" key="1">
    <source>
        <dbReference type="SAM" id="MobiDB-lite"/>
    </source>
</evidence>
<reference evidence="2 3" key="1">
    <citation type="submission" date="2023-09" db="EMBL/GenBank/DDBJ databases">
        <title>Nesidiocoris tenuis whole genome shotgun sequence.</title>
        <authorList>
            <person name="Shibata T."/>
            <person name="Shimoda M."/>
            <person name="Kobayashi T."/>
            <person name="Uehara T."/>
        </authorList>
    </citation>
    <scope>NUCLEOTIDE SEQUENCE [LARGE SCALE GENOMIC DNA]</scope>
    <source>
        <strain evidence="2 3">Japan</strain>
    </source>
</reference>
<feature type="region of interest" description="Disordered" evidence="1">
    <location>
        <begin position="1"/>
        <end position="76"/>
    </location>
</feature>
<protein>
    <submittedName>
        <fullName evidence="2">Uncharacterized protein</fullName>
    </submittedName>
</protein>
<name>A0ABN7B943_9HEMI</name>
<sequence>MLSRMSFPNRPQISRVRSSHSLRSQPVKITRCPDVPGPSILSEVNLSGERPVDPRPRRAVRRNAMKPSSSKARMAGSVRLPVTAAIPDEPALLTDDFLEEMKAGLDEMGEKLKHVERELTKKKGPVTSQLSVKSLKKPSPQSKKEKSEPRPSLAGYNPIDFTDLDFGMAAFASSDDSRHSNIAADAAPGAVQATPDEAVEDVIAKIRNDIRKWRIAKGIPEPPADIACVEKYPPATSNGGDIVVREAAERETPCQSNSLKKRPVFTALLLRNPGELDQKCFEGSPDTDRATMPLLKY</sequence>
<organism evidence="2 3">
    <name type="scientific">Nesidiocoris tenuis</name>
    <dbReference type="NCBI Taxonomy" id="355587"/>
    <lineage>
        <taxon>Eukaryota</taxon>
        <taxon>Metazoa</taxon>
        <taxon>Ecdysozoa</taxon>
        <taxon>Arthropoda</taxon>
        <taxon>Hexapoda</taxon>
        <taxon>Insecta</taxon>
        <taxon>Pterygota</taxon>
        <taxon>Neoptera</taxon>
        <taxon>Paraneoptera</taxon>
        <taxon>Hemiptera</taxon>
        <taxon>Heteroptera</taxon>
        <taxon>Panheteroptera</taxon>
        <taxon>Cimicomorpha</taxon>
        <taxon>Miridae</taxon>
        <taxon>Dicyphina</taxon>
        <taxon>Nesidiocoris</taxon>
    </lineage>
</organism>
<keyword evidence="3" id="KW-1185">Reference proteome</keyword>
<evidence type="ECO:0000313" key="2">
    <source>
        <dbReference type="EMBL" id="BET00911.1"/>
    </source>
</evidence>
<accession>A0ABN7B943</accession>
<dbReference type="Proteomes" id="UP001307889">
    <property type="component" value="Chromosome 12"/>
</dbReference>
<dbReference type="EMBL" id="AP028920">
    <property type="protein sequence ID" value="BET00911.1"/>
    <property type="molecule type" value="Genomic_DNA"/>
</dbReference>
<feature type="region of interest" description="Disordered" evidence="1">
    <location>
        <begin position="116"/>
        <end position="157"/>
    </location>
</feature>
<evidence type="ECO:0000313" key="3">
    <source>
        <dbReference type="Proteomes" id="UP001307889"/>
    </source>
</evidence>
<gene>
    <name evidence="2" type="ORF">NTJ_13727</name>
</gene>
<feature type="compositionally biased region" description="Polar residues" evidence="1">
    <location>
        <begin position="9"/>
        <end position="24"/>
    </location>
</feature>
<proteinExistence type="predicted"/>
<feature type="compositionally biased region" description="Low complexity" evidence="1">
    <location>
        <begin position="128"/>
        <end position="141"/>
    </location>
</feature>